<reference evidence="7 8" key="1">
    <citation type="submission" date="2019-03" db="EMBL/GenBank/DDBJ databases">
        <title>Subsurface microbial communities from deep shales in Ohio and West Virginia, USA.</title>
        <authorList>
            <person name="Wrighton K."/>
        </authorList>
    </citation>
    <scope>NUCLEOTIDE SEQUENCE [LARGE SCALE GENOMIC DNA]</scope>
    <source>
        <strain evidence="7 8">MA284_T2</strain>
    </source>
</reference>
<dbReference type="PRINTS" id="PR00107">
    <property type="entry name" value="PHOSPHOCPHPR"/>
</dbReference>
<sequence length="89" mass="9679">MTAEQKVKINNETGLHARPASQLVNKAGKFVSKIEIMTEDKEVNAKSIMGIMSLGLGKGDEIILRAEGDDAEAAVESLVEFIEVELLKH</sequence>
<dbReference type="PROSITE" id="PS00589">
    <property type="entry name" value="PTS_HPR_SER"/>
    <property type="match status" value="1"/>
</dbReference>
<evidence type="ECO:0000256" key="5">
    <source>
        <dbReference type="ARBA" id="ARBA00022683"/>
    </source>
</evidence>
<accession>A0A4R6LS54</accession>
<dbReference type="AlphaFoldDB" id="A0A4R6LS54"/>
<dbReference type="InterPro" id="IPR035895">
    <property type="entry name" value="HPr-like_sf"/>
</dbReference>
<dbReference type="Proteomes" id="UP000295064">
    <property type="component" value="Unassembled WGS sequence"/>
</dbReference>
<dbReference type="RefSeq" id="WP_133514908.1">
    <property type="nucleotide sequence ID" value="NZ_SNWX01000010.1"/>
</dbReference>
<dbReference type="GO" id="GO:0009401">
    <property type="term" value="P:phosphoenolpyruvate-dependent sugar phosphotransferase system"/>
    <property type="evidence" value="ECO:0007669"/>
    <property type="project" value="UniProtKB-KW"/>
</dbReference>
<comment type="function">
    <text evidence="1">General (non sugar-specific) component of the phosphoenolpyruvate-dependent sugar phosphotransferase system (sugar PTS). This major carbohydrate active-transport system catalyzes the phosphorylation of incoming sugar substrates concomitantly with their translocation across the cell membrane. The phosphoryl group from phosphoenolpyruvate (PEP) is transferred to the phosphoryl carrier protein HPr by enzyme I. Phospho-HPr then transfers it to the PTS EIIA domain.</text>
</comment>
<dbReference type="PROSITE" id="PS00369">
    <property type="entry name" value="PTS_HPR_HIS"/>
    <property type="match status" value="1"/>
</dbReference>
<dbReference type="PROSITE" id="PS51350">
    <property type="entry name" value="PTS_HPR_DOM"/>
    <property type="match status" value="1"/>
</dbReference>
<gene>
    <name evidence="7" type="ORF">DFR79_1103</name>
</gene>
<evidence type="ECO:0000256" key="2">
    <source>
        <dbReference type="ARBA" id="ARBA00004496"/>
    </source>
</evidence>
<dbReference type="PANTHER" id="PTHR33705:SF2">
    <property type="entry name" value="PHOSPHOCARRIER PROTEIN NPR"/>
    <property type="match status" value="1"/>
</dbReference>
<feature type="domain" description="HPr" evidence="6">
    <location>
        <begin position="2"/>
        <end position="89"/>
    </location>
</feature>
<organism evidence="7 8">
    <name type="scientific">Halanaerobium saccharolyticum</name>
    <dbReference type="NCBI Taxonomy" id="43595"/>
    <lineage>
        <taxon>Bacteria</taxon>
        <taxon>Bacillati</taxon>
        <taxon>Bacillota</taxon>
        <taxon>Clostridia</taxon>
        <taxon>Halanaerobiales</taxon>
        <taxon>Halanaerobiaceae</taxon>
        <taxon>Halanaerobium</taxon>
    </lineage>
</organism>
<dbReference type="InterPro" id="IPR000032">
    <property type="entry name" value="HPr-like"/>
</dbReference>
<dbReference type="InterPro" id="IPR001020">
    <property type="entry name" value="PTS_HPr_His_P_site"/>
</dbReference>
<comment type="caution">
    <text evidence="7">The sequence shown here is derived from an EMBL/GenBank/DDBJ whole genome shotgun (WGS) entry which is preliminary data.</text>
</comment>
<dbReference type="PANTHER" id="PTHR33705">
    <property type="entry name" value="PHOSPHOCARRIER PROTEIN HPR"/>
    <property type="match status" value="1"/>
</dbReference>
<dbReference type="SUPFAM" id="SSF55594">
    <property type="entry name" value="HPr-like"/>
    <property type="match status" value="1"/>
</dbReference>
<dbReference type="InterPro" id="IPR002114">
    <property type="entry name" value="PTS_HPr_Ser_P_site"/>
</dbReference>
<dbReference type="Gene3D" id="3.30.1340.10">
    <property type="entry name" value="HPr-like"/>
    <property type="match status" value="1"/>
</dbReference>
<evidence type="ECO:0000256" key="1">
    <source>
        <dbReference type="ARBA" id="ARBA00003681"/>
    </source>
</evidence>
<keyword evidence="4" id="KW-0963">Cytoplasm</keyword>
<protein>
    <recommendedName>
        <fullName evidence="3">Phosphocarrier protein HPr</fullName>
    </recommendedName>
</protein>
<dbReference type="Pfam" id="PF00381">
    <property type="entry name" value="PTS-HPr"/>
    <property type="match status" value="1"/>
</dbReference>
<comment type="subcellular location">
    <subcellularLocation>
        <location evidence="2">Cytoplasm</location>
    </subcellularLocation>
</comment>
<name>A0A4R6LS54_9FIRM</name>
<evidence type="ECO:0000313" key="8">
    <source>
        <dbReference type="Proteomes" id="UP000295064"/>
    </source>
</evidence>
<dbReference type="NCBIfam" id="TIGR01003">
    <property type="entry name" value="PTS_HPr_family"/>
    <property type="match status" value="1"/>
</dbReference>
<evidence type="ECO:0000256" key="4">
    <source>
        <dbReference type="ARBA" id="ARBA00022490"/>
    </source>
</evidence>
<keyword evidence="5" id="KW-0598">Phosphotransferase system</keyword>
<dbReference type="InterPro" id="IPR050399">
    <property type="entry name" value="HPr"/>
</dbReference>
<dbReference type="GO" id="GO:0005737">
    <property type="term" value="C:cytoplasm"/>
    <property type="evidence" value="ECO:0007669"/>
    <property type="project" value="UniProtKB-SubCell"/>
</dbReference>
<dbReference type="EMBL" id="SNWX01000010">
    <property type="protein sequence ID" value="TDO90044.1"/>
    <property type="molecule type" value="Genomic_DNA"/>
</dbReference>
<dbReference type="OrthoDB" id="9809047at2"/>
<evidence type="ECO:0000259" key="6">
    <source>
        <dbReference type="PROSITE" id="PS51350"/>
    </source>
</evidence>
<evidence type="ECO:0000256" key="3">
    <source>
        <dbReference type="ARBA" id="ARBA00020422"/>
    </source>
</evidence>
<evidence type="ECO:0000313" key="7">
    <source>
        <dbReference type="EMBL" id="TDO90044.1"/>
    </source>
</evidence>
<dbReference type="CDD" id="cd00367">
    <property type="entry name" value="PTS-HPr_like"/>
    <property type="match status" value="1"/>
</dbReference>
<proteinExistence type="predicted"/>